<organism evidence="1 2">
    <name type="scientific">Nocardia vinacea</name>
    <dbReference type="NCBI Taxonomy" id="96468"/>
    <lineage>
        <taxon>Bacteria</taxon>
        <taxon>Bacillati</taxon>
        <taxon>Actinomycetota</taxon>
        <taxon>Actinomycetes</taxon>
        <taxon>Mycobacteriales</taxon>
        <taxon>Nocardiaceae</taxon>
        <taxon>Nocardia</taxon>
    </lineage>
</organism>
<dbReference type="RefSeq" id="WP_327095047.1">
    <property type="nucleotide sequence ID" value="NZ_CP109149.1"/>
</dbReference>
<keyword evidence="2" id="KW-1185">Reference proteome</keyword>
<gene>
    <name evidence="1" type="ORF">OG563_20435</name>
</gene>
<evidence type="ECO:0000313" key="2">
    <source>
        <dbReference type="Proteomes" id="UP001432062"/>
    </source>
</evidence>
<accession>A0ABZ1Z4W2</accession>
<dbReference type="Proteomes" id="UP001432062">
    <property type="component" value="Chromosome"/>
</dbReference>
<proteinExistence type="predicted"/>
<name>A0ABZ1Z4W2_9NOCA</name>
<protein>
    <recommendedName>
        <fullName evidence="3">HTH marR-type domain-containing protein</fullName>
    </recommendedName>
</protein>
<evidence type="ECO:0000313" key="1">
    <source>
        <dbReference type="EMBL" id="WUV50356.1"/>
    </source>
</evidence>
<sequence>MDLIDKQAGSIDRRQITLGLTSAGRRLAVEVAQVEERLYGAIDTATTGRPVDETLQLLRGFAADFPAVRAVERRAALQGRH</sequence>
<dbReference type="EMBL" id="CP109441">
    <property type="protein sequence ID" value="WUV50356.1"/>
    <property type="molecule type" value="Genomic_DNA"/>
</dbReference>
<evidence type="ECO:0008006" key="3">
    <source>
        <dbReference type="Google" id="ProtNLM"/>
    </source>
</evidence>
<reference evidence="1" key="1">
    <citation type="submission" date="2022-10" db="EMBL/GenBank/DDBJ databases">
        <title>The complete genomes of actinobacterial strains from the NBC collection.</title>
        <authorList>
            <person name="Joergensen T.S."/>
            <person name="Alvarez Arevalo M."/>
            <person name="Sterndorff E.B."/>
            <person name="Faurdal D."/>
            <person name="Vuksanovic O."/>
            <person name="Mourched A.-S."/>
            <person name="Charusanti P."/>
            <person name="Shaw S."/>
            <person name="Blin K."/>
            <person name="Weber T."/>
        </authorList>
    </citation>
    <scope>NUCLEOTIDE SEQUENCE</scope>
    <source>
        <strain evidence="1">NBC_01482</strain>
    </source>
</reference>